<dbReference type="GO" id="GO:0009055">
    <property type="term" value="F:electron transfer activity"/>
    <property type="evidence" value="ECO:0007669"/>
    <property type="project" value="UniProtKB-UniRule"/>
</dbReference>
<dbReference type="InterPro" id="IPR013130">
    <property type="entry name" value="Fe3_Rdtase_TM_dom"/>
</dbReference>
<dbReference type="GO" id="GO:0020037">
    <property type="term" value="F:heme binding"/>
    <property type="evidence" value="ECO:0007669"/>
    <property type="project" value="UniProtKB-UniRule"/>
</dbReference>
<dbReference type="GO" id="GO:0016679">
    <property type="term" value="F:oxidoreductase activity, acting on diphenols and related substances as donors"/>
    <property type="evidence" value="ECO:0007669"/>
    <property type="project" value="TreeGrafter"/>
</dbReference>
<dbReference type="Pfam" id="PF01794">
    <property type="entry name" value="Ferric_reduct"/>
    <property type="match status" value="1"/>
</dbReference>
<dbReference type="FunCoup" id="A0A5Q0BQ49">
    <property type="interactions" value="45"/>
</dbReference>
<evidence type="ECO:0000256" key="8">
    <source>
        <dbReference type="HAMAP-Rule" id="MF_01207"/>
    </source>
</evidence>
<feature type="transmembrane region" description="Helical" evidence="8">
    <location>
        <begin position="38"/>
        <end position="58"/>
    </location>
</feature>
<keyword evidence="8" id="KW-0288">FMN</keyword>
<evidence type="ECO:0000256" key="6">
    <source>
        <dbReference type="ARBA" id="ARBA00023004"/>
    </source>
</evidence>
<dbReference type="GO" id="GO:0030091">
    <property type="term" value="P:protein repair"/>
    <property type="evidence" value="ECO:0007669"/>
    <property type="project" value="UniProtKB-UniRule"/>
</dbReference>
<dbReference type="InParanoid" id="A0A5Q0BQ49"/>
<comment type="subunit">
    <text evidence="8">Heterodimer of a catalytic subunit (MsrP) and a heme-binding subunit (MsrQ).</text>
</comment>
<dbReference type="RefSeq" id="WP_153250387.1">
    <property type="nucleotide sequence ID" value="NZ_CP044205.1"/>
</dbReference>
<keyword evidence="3 8" id="KW-0349">Heme</keyword>
<keyword evidence="6 8" id="KW-0408">Iron</keyword>
<feature type="transmembrane region" description="Helical" evidence="8">
    <location>
        <begin position="109"/>
        <end position="127"/>
    </location>
</feature>
<dbReference type="GO" id="GO:0010181">
    <property type="term" value="F:FMN binding"/>
    <property type="evidence" value="ECO:0007669"/>
    <property type="project" value="UniProtKB-UniRule"/>
</dbReference>
<comment type="subcellular location">
    <subcellularLocation>
        <location evidence="8">Cell membrane</location>
        <topology evidence="8">Multi-pass membrane protein</topology>
    </subcellularLocation>
    <subcellularLocation>
        <location evidence="1">Membrane</location>
        <topology evidence="1">Multi-pass membrane protein</topology>
    </subcellularLocation>
</comment>
<reference evidence="10 11" key="1">
    <citation type="submission" date="2019-09" db="EMBL/GenBank/DDBJ databases">
        <title>Ecophysiology of the spiral-shaped methanotroph Methylospira mobilis as revealed by the complete genome sequence.</title>
        <authorList>
            <person name="Oshkin I.Y."/>
            <person name="Dedysh S.N."/>
            <person name="Miroshnikov K."/>
            <person name="Danilova O.V."/>
            <person name="Hakobyan A."/>
            <person name="Liesack W."/>
        </authorList>
    </citation>
    <scope>NUCLEOTIDE SEQUENCE [LARGE SCALE GENOMIC DNA]</scope>
    <source>
        <strain evidence="10 11">Shm1</strain>
    </source>
</reference>
<dbReference type="InterPro" id="IPR022837">
    <property type="entry name" value="MsrQ-like"/>
</dbReference>
<dbReference type="AlphaFoldDB" id="A0A5Q0BQ49"/>
<feature type="transmembrane region" description="Helical" evidence="8">
    <location>
        <begin position="180"/>
        <end position="197"/>
    </location>
</feature>
<dbReference type="GO" id="GO:0005886">
    <property type="term" value="C:plasma membrane"/>
    <property type="evidence" value="ECO:0007669"/>
    <property type="project" value="UniProtKB-SubCell"/>
</dbReference>
<keyword evidence="2 8" id="KW-0813">Transport</keyword>
<feature type="transmembrane region" description="Helical" evidence="8">
    <location>
        <begin position="203"/>
        <end position="222"/>
    </location>
</feature>
<keyword evidence="8" id="KW-0285">Flavoprotein</keyword>
<name>A0A5Q0BQ49_9GAMM</name>
<dbReference type="OrthoDB" id="9788328at2"/>
<comment type="similarity">
    <text evidence="8">Belongs to the MsrQ family.</text>
</comment>
<feature type="domain" description="Ferric oxidoreductase" evidence="9">
    <location>
        <begin position="78"/>
        <end position="190"/>
    </location>
</feature>
<comment type="cofactor">
    <cofactor evidence="8">
        <name>FMN</name>
        <dbReference type="ChEBI" id="CHEBI:58210"/>
    </cofactor>
    <text evidence="8">Binds 1 FMN per subunit.</text>
</comment>
<evidence type="ECO:0000256" key="7">
    <source>
        <dbReference type="ARBA" id="ARBA00023136"/>
    </source>
</evidence>
<dbReference type="KEGG" id="mmob:F6R98_18750"/>
<dbReference type="HAMAP" id="MF_01207">
    <property type="entry name" value="MsrQ"/>
    <property type="match status" value="1"/>
</dbReference>
<evidence type="ECO:0000313" key="10">
    <source>
        <dbReference type="EMBL" id="QFY44421.1"/>
    </source>
</evidence>
<keyword evidence="7 8" id="KW-0472">Membrane</keyword>
<dbReference type="Proteomes" id="UP000325755">
    <property type="component" value="Chromosome"/>
</dbReference>
<organism evidence="10 11">
    <name type="scientific">Candidatus Methylospira mobilis</name>
    <dbReference type="NCBI Taxonomy" id="1808979"/>
    <lineage>
        <taxon>Bacteria</taxon>
        <taxon>Pseudomonadati</taxon>
        <taxon>Pseudomonadota</taxon>
        <taxon>Gammaproteobacteria</taxon>
        <taxon>Methylococcales</taxon>
        <taxon>Methylococcaceae</taxon>
        <taxon>Candidatus Methylospira</taxon>
    </lineage>
</organism>
<dbReference type="EMBL" id="CP044205">
    <property type="protein sequence ID" value="QFY44421.1"/>
    <property type="molecule type" value="Genomic_DNA"/>
</dbReference>
<gene>
    <name evidence="8" type="primary">msrQ</name>
    <name evidence="10" type="ORF">F6R98_18750</name>
</gene>
<proteinExistence type="inferred from homology"/>
<protein>
    <recommendedName>
        <fullName evidence="8">Protein-methionine-sulfoxide reductase heme-binding subunit MsrQ</fullName>
    </recommendedName>
    <alternativeName>
        <fullName evidence="8">Flavocytochrome MsrQ</fullName>
    </alternativeName>
</protein>
<keyword evidence="11" id="KW-1185">Reference proteome</keyword>
<dbReference type="PANTHER" id="PTHR36964">
    <property type="entry name" value="PROTEIN-METHIONINE-SULFOXIDE REDUCTASE HEME-BINDING SUBUNIT MSRQ"/>
    <property type="match status" value="1"/>
</dbReference>
<keyword evidence="8" id="KW-1003">Cell membrane</keyword>
<feature type="transmembrane region" description="Helical" evidence="8">
    <location>
        <begin position="78"/>
        <end position="97"/>
    </location>
</feature>
<accession>A0A5Q0BQ49</accession>
<comment type="cofactor">
    <cofactor evidence="8">
        <name>heme b</name>
        <dbReference type="ChEBI" id="CHEBI:60344"/>
    </cofactor>
    <text evidence="8">Binds 1 heme b (iron(II)-protoporphyrin IX) group per subunit.</text>
</comment>
<evidence type="ECO:0000256" key="2">
    <source>
        <dbReference type="ARBA" id="ARBA00022448"/>
    </source>
</evidence>
<evidence type="ECO:0000256" key="3">
    <source>
        <dbReference type="ARBA" id="ARBA00022617"/>
    </source>
</evidence>
<keyword evidence="8" id="KW-0249">Electron transport</keyword>
<feature type="transmembrane region" description="Helical" evidence="8">
    <location>
        <begin position="147"/>
        <end position="168"/>
    </location>
</feature>
<evidence type="ECO:0000256" key="4">
    <source>
        <dbReference type="ARBA" id="ARBA00022692"/>
    </source>
</evidence>
<sequence length="234" mass="26307">MLSHHRRKCLTLNEKAEIIRSGGVKASNSRSAGQQSRIAQAGKILFALYLAPAVYLLWGALTNSLGVNPAETLINDSGLWSLRLLWLTLGITPLRKITGWHWLIRLRRVPALFCFFYGCLHFLFYLVFEQAFDFAGVIADISQKPYITVGLAAFLILTPLAVTSTDAMKRRLGGRNWRNLHRLTYVAAIASAFHYLLLVKRDIGPPAIYIVLLALLFLLRLVKLPVRPPSKELI</sequence>
<dbReference type="PANTHER" id="PTHR36964:SF1">
    <property type="entry name" value="PROTEIN-METHIONINE-SULFOXIDE REDUCTASE HEME-BINDING SUBUNIT MSRQ"/>
    <property type="match status" value="1"/>
</dbReference>
<evidence type="ECO:0000256" key="5">
    <source>
        <dbReference type="ARBA" id="ARBA00022989"/>
    </source>
</evidence>
<evidence type="ECO:0000313" key="11">
    <source>
        <dbReference type="Proteomes" id="UP000325755"/>
    </source>
</evidence>
<keyword evidence="5 8" id="KW-1133">Transmembrane helix</keyword>
<dbReference type="GO" id="GO:0046872">
    <property type="term" value="F:metal ion binding"/>
    <property type="evidence" value="ECO:0007669"/>
    <property type="project" value="UniProtKB-KW"/>
</dbReference>
<keyword evidence="4 8" id="KW-0812">Transmembrane</keyword>
<evidence type="ECO:0000256" key="1">
    <source>
        <dbReference type="ARBA" id="ARBA00004141"/>
    </source>
</evidence>
<keyword evidence="8" id="KW-0479">Metal-binding</keyword>
<comment type="function">
    <text evidence="8">Part of the MsrPQ system that repairs oxidized periplasmic proteins containing methionine sulfoxide residues (Met-O), using respiratory chain electrons. Thus protects these proteins from oxidative-stress damage caused by reactive species of oxygen and chlorine generated by the host defense mechanisms. MsrPQ is essential for the maintenance of envelope integrity under bleach stress, rescuing a wide series of structurally unrelated periplasmic proteins from methionine oxidation. MsrQ provides electrons for reduction to the reductase catalytic subunit MsrP, using the quinone pool of the respiratory chain.</text>
</comment>
<evidence type="ECO:0000259" key="9">
    <source>
        <dbReference type="Pfam" id="PF01794"/>
    </source>
</evidence>